<dbReference type="OrthoDB" id="1918529at2759"/>
<keyword evidence="3" id="KW-1185">Reference proteome</keyword>
<accession>A0A811S804</accession>
<evidence type="ECO:0000313" key="3">
    <source>
        <dbReference type="Proteomes" id="UP000604825"/>
    </source>
</evidence>
<dbReference type="GO" id="GO:0000793">
    <property type="term" value="C:condensed chromosome"/>
    <property type="evidence" value="ECO:0007669"/>
    <property type="project" value="TreeGrafter"/>
</dbReference>
<gene>
    <name evidence="2" type="ORF">NCGR_LOCUS62472</name>
</gene>
<dbReference type="GO" id="GO:0007131">
    <property type="term" value="P:reciprocal meiotic recombination"/>
    <property type="evidence" value="ECO:0007669"/>
    <property type="project" value="TreeGrafter"/>
</dbReference>
<name>A0A811S804_9POAL</name>
<evidence type="ECO:0000313" key="2">
    <source>
        <dbReference type="EMBL" id="CAD6338374.1"/>
    </source>
</evidence>
<evidence type="ECO:0000256" key="1">
    <source>
        <dbReference type="SAM" id="MobiDB-lite"/>
    </source>
</evidence>
<dbReference type="Proteomes" id="UP000604825">
    <property type="component" value="Unassembled WGS sequence"/>
</dbReference>
<dbReference type="AlphaFoldDB" id="A0A811S804"/>
<protein>
    <recommendedName>
        <fullName evidence="4">Type 2 DNA topoisomerase 6 subunit B-like</fullName>
    </recommendedName>
</protein>
<reference evidence="2" key="1">
    <citation type="submission" date="2020-10" db="EMBL/GenBank/DDBJ databases">
        <authorList>
            <person name="Han B."/>
            <person name="Lu T."/>
            <person name="Zhao Q."/>
            <person name="Huang X."/>
            <person name="Zhao Y."/>
        </authorList>
    </citation>
    <scope>NUCLEOTIDE SEQUENCE</scope>
</reference>
<dbReference type="GO" id="GO:0042138">
    <property type="term" value="P:meiotic DNA double-strand break formation"/>
    <property type="evidence" value="ECO:0007669"/>
    <property type="project" value="InterPro"/>
</dbReference>
<evidence type="ECO:0008006" key="4">
    <source>
        <dbReference type="Google" id="ProtNLM"/>
    </source>
</evidence>
<organism evidence="2 3">
    <name type="scientific">Miscanthus lutarioriparius</name>
    <dbReference type="NCBI Taxonomy" id="422564"/>
    <lineage>
        <taxon>Eukaryota</taxon>
        <taxon>Viridiplantae</taxon>
        <taxon>Streptophyta</taxon>
        <taxon>Embryophyta</taxon>
        <taxon>Tracheophyta</taxon>
        <taxon>Spermatophyta</taxon>
        <taxon>Magnoliopsida</taxon>
        <taxon>Liliopsida</taxon>
        <taxon>Poales</taxon>
        <taxon>Poaceae</taxon>
        <taxon>PACMAD clade</taxon>
        <taxon>Panicoideae</taxon>
        <taxon>Andropogonodae</taxon>
        <taxon>Andropogoneae</taxon>
        <taxon>Saccharinae</taxon>
        <taxon>Miscanthus</taxon>
    </lineage>
</organism>
<dbReference type="PANTHER" id="PTHR36722:SF1">
    <property type="entry name" value="TYPE 2 DNA TOPOISOMERASE 6 SUBUNIT B-LIKE"/>
    <property type="match status" value="1"/>
</dbReference>
<feature type="region of interest" description="Disordered" evidence="1">
    <location>
        <begin position="26"/>
        <end position="60"/>
    </location>
</feature>
<dbReference type="EMBL" id="CAJGYO010000019">
    <property type="protein sequence ID" value="CAD6338374.1"/>
    <property type="molecule type" value="Genomic_DNA"/>
</dbReference>
<proteinExistence type="predicted"/>
<feature type="compositionally biased region" description="Basic and acidic residues" evidence="1">
    <location>
        <begin position="46"/>
        <end position="57"/>
    </location>
</feature>
<dbReference type="InterPro" id="IPR034566">
    <property type="entry name" value="MTOPVIB_plant"/>
</dbReference>
<dbReference type="GO" id="GO:0030674">
    <property type="term" value="F:protein-macromolecule adaptor activity"/>
    <property type="evidence" value="ECO:0007669"/>
    <property type="project" value="TreeGrafter"/>
</dbReference>
<comment type="caution">
    <text evidence="2">The sequence shown here is derived from an EMBL/GenBank/DDBJ whole genome shotgun (WGS) entry which is preliminary data.</text>
</comment>
<dbReference type="PANTHER" id="PTHR36722">
    <property type="entry name" value="TYPE 2 DNA TOPOISOMERASE 6 SUBUNIT B-LIKE"/>
    <property type="match status" value="1"/>
</dbReference>
<sequence length="513" mass="56916">MDWADLPWALPSAYLPQFVQTFTAHPDCPSPRSGGAARLGRAETTVGERRDSGDRLNDPQLPVRNLLRQPKHPVFSFNFAMSSTSSPHRKLLHSLAYWAVQRCRMSESPCRLTVSLKRPAEPASSSPLRVSVSDTGVGSKLEFLELDALARETPAEKWDGTLLITTTGINDEAIYRYRINLQEEISSARFSKLATTYKNHARFSGTEVCLCLSNDADVDDLILWLVGFFRKNLACELFVEQTGNADSRNVCLTQDSDDVHHSVTASSIDQLVSGLKDYTLFHGNTCDKCGACSLNRDLLKIGTGAANHVDRRKSKGLHVEVVIVIAQTASDSTCCMVNCPFTQVLYFEDFVPCQISQSSFDVLMSTDWQSYGFKLKGERQGSQQGRYLVRKALKSALSHLKADHAGDFLSCHGQRVREFVPDLAESIAGLILSSTDEEFQDECIALLGLGSEQDISEGAVQSSISEKMIRIIEMNDTKENAEDNVPYLFECEKLDGDSELDEEDGDEDMAFDF</sequence>